<dbReference type="PANTHER" id="PTHR44520">
    <property type="entry name" value="RESPONSE REGULATOR RCP1-RELATED"/>
    <property type="match status" value="1"/>
</dbReference>
<dbReference type="PROSITE" id="PS50110">
    <property type="entry name" value="RESPONSE_REGULATORY"/>
    <property type="match status" value="1"/>
</dbReference>
<dbReference type="GO" id="GO:0000160">
    <property type="term" value="P:phosphorelay signal transduction system"/>
    <property type="evidence" value="ECO:0007669"/>
    <property type="project" value="InterPro"/>
</dbReference>
<dbReference type="InterPro" id="IPR001789">
    <property type="entry name" value="Sig_transdc_resp-reg_receiver"/>
</dbReference>
<keyword evidence="1" id="KW-0597">Phosphoprotein</keyword>
<reference evidence="3 4" key="1">
    <citation type="journal article" date="2014" name="PLoS Genet.">
        <title>Phylogenetically driven sequencing of extremely halophilic archaea reveals strategies for static and dynamic osmo-response.</title>
        <authorList>
            <person name="Becker E.A."/>
            <person name="Seitzer P.M."/>
            <person name="Tritt A."/>
            <person name="Larsen D."/>
            <person name="Krusor M."/>
            <person name="Yao A.I."/>
            <person name="Wu D."/>
            <person name="Madern D."/>
            <person name="Eisen J.A."/>
            <person name="Darling A.E."/>
            <person name="Facciotti M.T."/>
        </authorList>
    </citation>
    <scope>NUCLEOTIDE SEQUENCE [LARGE SCALE GENOMIC DNA]</scope>
    <source>
        <strain evidence="3 4">JCM 10989</strain>
    </source>
</reference>
<keyword evidence="4" id="KW-1185">Reference proteome</keyword>
<proteinExistence type="predicted"/>
<dbReference type="PANTHER" id="PTHR44520:SF2">
    <property type="entry name" value="RESPONSE REGULATOR RCP1"/>
    <property type="match status" value="1"/>
</dbReference>
<dbReference type="Gene3D" id="3.40.50.2300">
    <property type="match status" value="1"/>
</dbReference>
<evidence type="ECO:0000313" key="3">
    <source>
        <dbReference type="EMBL" id="ELY87852.1"/>
    </source>
</evidence>
<dbReference type="CDD" id="cd17557">
    <property type="entry name" value="REC_Rcp-like"/>
    <property type="match status" value="1"/>
</dbReference>
<protein>
    <submittedName>
        <fullName evidence="3">Response regulator receiver protein</fullName>
    </submittedName>
</protein>
<evidence type="ECO:0000256" key="1">
    <source>
        <dbReference type="PROSITE-ProRule" id="PRU00169"/>
    </source>
</evidence>
<comment type="caution">
    <text evidence="3">The sequence shown here is derived from an EMBL/GenBank/DDBJ whole genome shotgun (WGS) entry which is preliminary data.</text>
</comment>
<gene>
    <name evidence="3" type="ORF">C483_18183</name>
</gene>
<dbReference type="InterPro" id="IPR052893">
    <property type="entry name" value="TCS_response_regulator"/>
</dbReference>
<dbReference type="Proteomes" id="UP000011519">
    <property type="component" value="Unassembled WGS sequence"/>
</dbReference>
<dbReference type="Pfam" id="PF00072">
    <property type="entry name" value="Response_reg"/>
    <property type="match status" value="1"/>
</dbReference>
<dbReference type="EMBL" id="AOIM01000041">
    <property type="protein sequence ID" value="ELY87852.1"/>
    <property type="molecule type" value="Genomic_DNA"/>
</dbReference>
<feature type="modified residue" description="4-aspartylphosphate" evidence="1">
    <location>
        <position position="83"/>
    </location>
</feature>
<evidence type="ECO:0000313" key="4">
    <source>
        <dbReference type="Proteomes" id="UP000011519"/>
    </source>
</evidence>
<dbReference type="InterPro" id="IPR011006">
    <property type="entry name" value="CheY-like_superfamily"/>
</dbReference>
<dbReference type="STRING" id="1227493.C483_18183"/>
<dbReference type="PATRIC" id="fig|1227493.4.peg.3658"/>
<dbReference type="SMART" id="SM00448">
    <property type="entry name" value="REC"/>
    <property type="match status" value="1"/>
</dbReference>
<accession>L9ZQL3</accession>
<dbReference type="AlphaFoldDB" id="L9ZQL3"/>
<organism evidence="3 4">
    <name type="scientific">Natrialba hulunbeirensis JCM 10989</name>
    <dbReference type="NCBI Taxonomy" id="1227493"/>
    <lineage>
        <taxon>Archaea</taxon>
        <taxon>Methanobacteriati</taxon>
        <taxon>Methanobacteriota</taxon>
        <taxon>Stenosarchaea group</taxon>
        <taxon>Halobacteria</taxon>
        <taxon>Halobacteriales</taxon>
        <taxon>Natrialbaceae</taxon>
        <taxon>Natrialba</taxon>
    </lineage>
</organism>
<sequence length="166" mass="18166">MSSTSSNVLGETVAVMSDRRAEPFDILLVEDDPNDRDLARDAFEQLPVDVTFTVPPDGETALEELSQRQADETAELPALVLLDLDLPSVDGHAFLEAIRDDASLVRLPVIVLASSETEEDVQRSYELAANAYLTKPVEADAFYSLAEAVSEFWFEHVLLPPSSGSK</sequence>
<dbReference type="SUPFAM" id="SSF52172">
    <property type="entry name" value="CheY-like"/>
    <property type="match status" value="1"/>
</dbReference>
<feature type="domain" description="Response regulatory" evidence="2">
    <location>
        <begin position="25"/>
        <end position="150"/>
    </location>
</feature>
<name>L9ZQL3_9EURY</name>
<evidence type="ECO:0000259" key="2">
    <source>
        <dbReference type="PROSITE" id="PS50110"/>
    </source>
</evidence>